<feature type="chain" id="PRO_5045146520" evidence="1">
    <location>
        <begin position="25"/>
        <end position="151"/>
    </location>
</feature>
<comment type="caution">
    <text evidence="3">The sequence shown here is derived from an EMBL/GenBank/DDBJ whole genome shotgun (WGS) entry which is preliminary data.</text>
</comment>
<dbReference type="PANTHER" id="PTHR21366">
    <property type="entry name" value="GLYOXALASE FAMILY PROTEIN"/>
    <property type="match status" value="1"/>
</dbReference>
<dbReference type="Pfam" id="PF00903">
    <property type="entry name" value="Glyoxalase"/>
    <property type="match status" value="1"/>
</dbReference>
<protein>
    <submittedName>
        <fullName evidence="3">Lactoylglutathione lyase</fullName>
        <ecNumber evidence="3">4.4.1.5</ecNumber>
    </submittedName>
</protein>
<feature type="signal peptide" evidence="1">
    <location>
        <begin position="1"/>
        <end position="24"/>
    </location>
</feature>
<dbReference type="RefSeq" id="WP_217425749.1">
    <property type="nucleotide sequence ID" value="NZ_JABSNP010000011.1"/>
</dbReference>
<evidence type="ECO:0000313" key="3">
    <source>
        <dbReference type="EMBL" id="NRT19708.1"/>
    </source>
</evidence>
<dbReference type="Proteomes" id="UP000779507">
    <property type="component" value="Unassembled WGS sequence"/>
</dbReference>
<evidence type="ECO:0000259" key="2">
    <source>
        <dbReference type="PROSITE" id="PS51819"/>
    </source>
</evidence>
<feature type="domain" description="VOC" evidence="2">
    <location>
        <begin position="29"/>
        <end position="149"/>
    </location>
</feature>
<dbReference type="EC" id="4.4.1.5" evidence="3"/>
<dbReference type="InterPro" id="IPR037523">
    <property type="entry name" value="VOC_core"/>
</dbReference>
<dbReference type="PANTHER" id="PTHR21366:SF22">
    <property type="entry name" value="VOC DOMAIN-CONTAINING PROTEIN"/>
    <property type="match status" value="1"/>
</dbReference>
<keyword evidence="1" id="KW-0732">Signal</keyword>
<dbReference type="InterPro" id="IPR050383">
    <property type="entry name" value="GlyoxalaseI/FosfomycinResist"/>
</dbReference>
<dbReference type="EMBL" id="JABSNP010000011">
    <property type="protein sequence ID" value="NRT19708.1"/>
    <property type="molecule type" value="Genomic_DNA"/>
</dbReference>
<organism evidence="3 4">
    <name type="scientific">Hymenobacter caeli</name>
    <dbReference type="NCBI Taxonomy" id="2735894"/>
    <lineage>
        <taxon>Bacteria</taxon>
        <taxon>Pseudomonadati</taxon>
        <taxon>Bacteroidota</taxon>
        <taxon>Cytophagia</taxon>
        <taxon>Cytophagales</taxon>
        <taxon>Hymenobacteraceae</taxon>
        <taxon>Hymenobacter</taxon>
    </lineage>
</organism>
<evidence type="ECO:0000256" key="1">
    <source>
        <dbReference type="SAM" id="SignalP"/>
    </source>
</evidence>
<proteinExistence type="predicted"/>
<gene>
    <name evidence="3" type="ORF">HNP98_002542</name>
</gene>
<keyword evidence="3" id="KW-0456">Lyase</keyword>
<reference evidence="3 4" key="1">
    <citation type="submission" date="2020-05" db="EMBL/GenBank/DDBJ databases">
        <title>Genomic Encyclopedia of Type Strains, Phase IV (KMG-V): Genome sequencing to study the core and pangenomes of soil and plant-associated prokaryotes.</title>
        <authorList>
            <person name="Whitman W."/>
        </authorList>
    </citation>
    <scope>NUCLEOTIDE SEQUENCE [LARGE SCALE GENOMIC DNA]</scope>
    <source>
        <strain evidence="3 4">9A</strain>
    </source>
</reference>
<sequence length="151" mass="17286">MYSPILRYFLTFILMVAGARGAAAQGPTALSHVAVYVTSLAQSDAFYKNVLLLQEIPEPFKDGRHTWFRIGPHSQLHIIQGGKPEEHDINTHLAFSVPDLKQFMAHLDQLNVRYGNWKGDEKQTTPRPDGVKQIYFQDPDKFWVEVNDDKF</sequence>
<keyword evidence="4" id="KW-1185">Reference proteome</keyword>
<evidence type="ECO:0000313" key="4">
    <source>
        <dbReference type="Proteomes" id="UP000779507"/>
    </source>
</evidence>
<dbReference type="InterPro" id="IPR004360">
    <property type="entry name" value="Glyas_Fos-R_dOase_dom"/>
</dbReference>
<accession>A0ABX2FRA3</accession>
<dbReference type="GO" id="GO:0004462">
    <property type="term" value="F:lactoylglutathione lyase activity"/>
    <property type="evidence" value="ECO:0007669"/>
    <property type="project" value="UniProtKB-EC"/>
</dbReference>
<name>A0ABX2FRA3_9BACT</name>
<dbReference type="PROSITE" id="PS51819">
    <property type="entry name" value="VOC"/>
    <property type="match status" value="1"/>
</dbReference>